<accession>A0A7Y6TY94</accession>
<evidence type="ECO:0000313" key="2">
    <source>
        <dbReference type="Proteomes" id="UP000529637"/>
    </source>
</evidence>
<dbReference type="RefSeq" id="WP_176070709.1">
    <property type="nucleotide sequence ID" value="NZ_JABWMJ010000009.1"/>
</dbReference>
<dbReference type="AlphaFoldDB" id="A0A7Y6TY94"/>
<dbReference type="EMBL" id="JABWMJ010000009">
    <property type="protein sequence ID" value="NUZ07880.1"/>
    <property type="molecule type" value="Genomic_DNA"/>
</dbReference>
<gene>
    <name evidence="1" type="ORF">HQN59_19115</name>
</gene>
<evidence type="ECO:0000313" key="1">
    <source>
        <dbReference type="EMBL" id="NUZ07880.1"/>
    </source>
</evidence>
<reference evidence="1 2" key="1">
    <citation type="submission" date="2020-06" db="EMBL/GenBank/DDBJ databases">
        <title>Schlegella sp. ID0723 isolated from air conditioner.</title>
        <authorList>
            <person name="Kim D.Y."/>
            <person name="Kim D.-U."/>
        </authorList>
    </citation>
    <scope>NUCLEOTIDE SEQUENCE [LARGE SCALE GENOMIC DNA]</scope>
    <source>
        <strain evidence="1 2">ID0723</strain>
    </source>
</reference>
<dbReference type="Proteomes" id="UP000529637">
    <property type="component" value="Unassembled WGS sequence"/>
</dbReference>
<organism evidence="1 2">
    <name type="scientific">Piscinibacter koreensis</name>
    <dbReference type="NCBI Taxonomy" id="2742824"/>
    <lineage>
        <taxon>Bacteria</taxon>
        <taxon>Pseudomonadati</taxon>
        <taxon>Pseudomonadota</taxon>
        <taxon>Betaproteobacteria</taxon>
        <taxon>Burkholderiales</taxon>
        <taxon>Sphaerotilaceae</taxon>
        <taxon>Piscinibacter</taxon>
    </lineage>
</organism>
<keyword evidence="2" id="KW-1185">Reference proteome</keyword>
<comment type="caution">
    <text evidence="1">The sequence shown here is derived from an EMBL/GenBank/DDBJ whole genome shotgun (WGS) entry which is preliminary data.</text>
</comment>
<name>A0A7Y6TY94_9BURK</name>
<protein>
    <submittedName>
        <fullName evidence="1">Uncharacterized protein</fullName>
    </submittedName>
</protein>
<proteinExistence type="predicted"/>
<sequence>MDSSGAPLAGAVVFLEPDAARAAVKRLALEEIAQVSRSFDPAVSVVTMGATVQFPNRGTVQHHV</sequence>